<dbReference type="OrthoDB" id="5436892at2"/>
<reference evidence="4" key="1">
    <citation type="submission" date="2017-04" db="EMBL/GenBank/DDBJ databases">
        <authorList>
            <person name="Varghese N."/>
            <person name="Submissions S."/>
        </authorList>
    </citation>
    <scope>NUCLEOTIDE SEQUENCE [LARGE SCALE GENOMIC DNA]</scope>
    <source>
        <strain evidence="4">K3S</strain>
    </source>
</reference>
<dbReference type="Pfam" id="PF00805">
    <property type="entry name" value="Pentapeptide"/>
    <property type="match status" value="1"/>
</dbReference>
<dbReference type="PANTHER" id="PTHR38760:SF1">
    <property type="entry name" value="ADENYLATE CYCLASE"/>
    <property type="match status" value="1"/>
</dbReference>
<dbReference type="Proteomes" id="UP000192906">
    <property type="component" value="Unassembled WGS sequence"/>
</dbReference>
<dbReference type="InterPro" id="IPR016024">
    <property type="entry name" value="ARM-type_fold"/>
</dbReference>
<organism evidence="3 4">
    <name type="scientific">Desulfovibrio gilichinskyi</name>
    <dbReference type="NCBI Taxonomy" id="1519643"/>
    <lineage>
        <taxon>Bacteria</taxon>
        <taxon>Pseudomonadati</taxon>
        <taxon>Thermodesulfobacteriota</taxon>
        <taxon>Desulfovibrionia</taxon>
        <taxon>Desulfovibrionales</taxon>
        <taxon>Desulfovibrionaceae</taxon>
        <taxon>Desulfovibrio</taxon>
    </lineage>
</organism>
<dbReference type="Gene3D" id="2.160.20.80">
    <property type="entry name" value="E3 ubiquitin-protein ligase SopA"/>
    <property type="match status" value="2"/>
</dbReference>
<accession>A0A1X7CQM0</accession>
<dbReference type="STRING" id="1519643.SAMN06295933_1104"/>
<dbReference type="InterPro" id="IPR001646">
    <property type="entry name" value="5peptide_repeat"/>
</dbReference>
<keyword evidence="4" id="KW-1185">Reference proteome</keyword>
<evidence type="ECO:0000313" key="3">
    <source>
        <dbReference type="EMBL" id="SMF01161.1"/>
    </source>
</evidence>
<gene>
    <name evidence="3" type="ORF">SAMN06295933_1104</name>
</gene>
<dbReference type="SUPFAM" id="SSF141571">
    <property type="entry name" value="Pentapeptide repeat-like"/>
    <property type="match status" value="1"/>
</dbReference>
<sequence length="1303" mass="146674">MAESVNNENLLRELRRFNLYQLEDRQLYELRSKIESRFPYPAVNSNPQQDAKFAVLFYGLAIKSLETEATSTPSTPSANKSDDSAVFISLDALSNLDLLGHTLAAEILSNKLMPLSKVKEWFNRQTQTSHIAIADRMIALGHKLHHERENFARTIISKVSDFEPEKAVCFFKENGTKKGQMTFFTLEKFMTGNYGSKCRNEFINPESLEKISYFSETVPPYPEIELVTDVALHLKSMDPLVMEKVLFAISKLAESIDQTLLKEIIPLAKSPTLSLGKAAMDIIAKFGKQKSGAAFAGLFNQAPKIRAEIINRLPRLDSDNFTKFMAKISPRFHTPVISALFSTLCEEDPHCFGQSISAMRKSFRSNPDKELSELIADSVRLDTPATPPKPPSPSGRNVSGVDFIKIGAPIVLNIEKKLMTKGFKRIFGKEIDDSDSLPDVYSDAQISNQRAHKLNRVRSLARDITFQFCSFSGSDFSASTMEKCKFVGCKFESTSFSNVILKECTFKNCTFSGCSFSKAMLYDTSIMQCSSAATHFDTATFFLCAINNNKFSATTLAGAYFFRTQIKSCTFNISDFREAVFFRGAIHGVTFKNSDFKKTLFNNTEVSNISLVNCSMGKCQAVNISTDASALLTAMRKTLNARLTERERLKKKPAGLSKFDEPSRELIYKAIKRWFAVKDIASNYEKFAENNERRASWAEEKLDAKAKDFFKILPALIHTDKFEKGLKLASAPVPAQIAGYTLSPEAASILEELFPKIEQESPSEGFIPILTILTIGSVGTIAQTPASDLDCWVCCDFSLSSAANRDLLKNKLNLIEEWAMHEFSVEVHFFLMDVQDVKDNNFGISDAESSGSAQGAILKEEFYRSALLIAGKPPLWWFTPANANDKIYQTAKKRVAALKGQNFAVDLGNVPRIPGEEFFGASLWQIVKGVKSPFKSIMKFGLLERYTSGTKAPLLCEAIKKNILEGRRDLRHIDPYMLMYQELAFFYNSQSEFKNAWLTGMALRLKCGMLEGNNTDKVPERPEEKELNEFTANISKQSAESKKQTDDSITDFKSVLNLGEQINLFMINTYKKIRKEQDRFSGVSISPEDLTKLGRKISANYTKRQFKVARLCLPGPKKHFFNNIIVSRPNAKKWILNGESLDESGSRNVITEIKSSPTLSPMLVWLVLNKLYDSSIKIKMDLSASPVRDRDIRSLFTELKKFFPPKTVFDTPIEETLKPERILKAFFIVNLSVPRETDTVKRISLVYNTNWGEVFCKPLKISPKLIKSPAAYLLSEMKEICSEKPEMKLFIPQNSECPLLNIL</sequence>
<feature type="region of interest" description="Disordered" evidence="1">
    <location>
        <begin position="379"/>
        <end position="398"/>
    </location>
</feature>
<protein>
    <submittedName>
        <fullName evidence="3">Adenylate cyclase, class 1</fullName>
    </submittedName>
</protein>
<dbReference type="GO" id="GO:0006171">
    <property type="term" value="P:cAMP biosynthetic process"/>
    <property type="evidence" value="ECO:0007669"/>
    <property type="project" value="InterPro"/>
</dbReference>
<dbReference type="Pfam" id="PF12633">
    <property type="entry name" value="Adenyl_cycl_N"/>
    <property type="match status" value="1"/>
</dbReference>
<dbReference type="RefSeq" id="WP_085099546.1">
    <property type="nucleotide sequence ID" value="NZ_FWZU01000002.1"/>
</dbReference>
<dbReference type="InterPro" id="IPR024685">
    <property type="entry name" value="Adenylate_cyclase_1_N"/>
</dbReference>
<dbReference type="GO" id="GO:0004016">
    <property type="term" value="F:adenylate cyclase activity"/>
    <property type="evidence" value="ECO:0007669"/>
    <property type="project" value="InterPro"/>
</dbReference>
<dbReference type="SUPFAM" id="SSF48371">
    <property type="entry name" value="ARM repeat"/>
    <property type="match status" value="1"/>
</dbReference>
<evidence type="ECO:0000256" key="1">
    <source>
        <dbReference type="SAM" id="MobiDB-lite"/>
    </source>
</evidence>
<dbReference type="EMBL" id="FWZU01000002">
    <property type="protein sequence ID" value="SMF01161.1"/>
    <property type="molecule type" value="Genomic_DNA"/>
</dbReference>
<feature type="domain" description="Adenylate cyclase class-I N-terminal" evidence="2">
    <location>
        <begin position="684"/>
        <end position="877"/>
    </location>
</feature>
<proteinExistence type="predicted"/>
<evidence type="ECO:0000313" key="4">
    <source>
        <dbReference type="Proteomes" id="UP000192906"/>
    </source>
</evidence>
<dbReference type="Pfam" id="PF01295">
    <property type="entry name" value="Adenylate_cycl"/>
    <property type="match status" value="1"/>
</dbReference>
<name>A0A1X7CQM0_9BACT</name>
<dbReference type="PANTHER" id="PTHR38760">
    <property type="entry name" value="ADENYLATE CYCLASE"/>
    <property type="match status" value="1"/>
</dbReference>
<dbReference type="InterPro" id="IPR000274">
    <property type="entry name" value="Adenylate_cyclase_1"/>
</dbReference>
<evidence type="ECO:0000259" key="2">
    <source>
        <dbReference type="Pfam" id="PF12633"/>
    </source>
</evidence>